<dbReference type="GeneID" id="5042328"/>
<dbReference type="KEGG" id="ptm:GSPATT00022315001"/>
<dbReference type="PRINTS" id="PR00449">
    <property type="entry name" value="RASTRNSFRMNG"/>
</dbReference>
<protein>
    <submittedName>
        <fullName evidence="2">Uncharacterized protein</fullName>
    </submittedName>
</protein>
<dbReference type="STRING" id="5888.A0E1H9"/>
<dbReference type="SMART" id="SM00174">
    <property type="entry name" value="RHO"/>
    <property type="match status" value="1"/>
</dbReference>
<dbReference type="PROSITE" id="PS51420">
    <property type="entry name" value="RHO"/>
    <property type="match status" value="1"/>
</dbReference>
<dbReference type="PROSITE" id="PS51419">
    <property type="entry name" value="RAB"/>
    <property type="match status" value="1"/>
</dbReference>
<evidence type="ECO:0000313" key="3">
    <source>
        <dbReference type="Proteomes" id="UP000000600"/>
    </source>
</evidence>
<keyword evidence="3" id="KW-1185">Reference proteome</keyword>
<dbReference type="PROSITE" id="PS51421">
    <property type="entry name" value="RAS"/>
    <property type="match status" value="1"/>
</dbReference>
<proteinExistence type="inferred from homology"/>
<dbReference type="HOGENOM" id="CLU_772658_0_0_1"/>
<dbReference type="CDD" id="cd00154">
    <property type="entry name" value="Rab"/>
    <property type="match status" value="1"/>
</dbReference>
<dbReference type="GO" id="GO:0005525">
    <property type="term" value="F:GTP binding"/>
    <property type="evidence" value="ECO:0000318"/>
    <property type="project" value="GO_Central"/>
</dbReference>
<dbReference type="Gene3D" id="3.40.50.300">
    <property type="entry name" value="P-loop containing nucleotide triphosphate hydrolases"/>
    <property type="match status" value="1"/>
</dbReference>
<dbReference type="InParanoid" id="A0E1H9"/>
<dbReference type="OrthoDB" id="245989at2759"/>
<dbReference type="Pfam" id="PF00071">
    <property type="entry name" value="Ras"/>
    <property type="match status" value="1"/>
</dbReference>
<dbReference type="AlphaFoldDB" id="A0E1H9"/>
<evidence type="ECO:0000256" key="1">
    <source>
        <dbReference type="ARBA" id="ARBA00006270"/>
    </source>
</evidence>
<reference evidence="2 3" key="1">
    <citation type="journal article" date="2006" name="Nature">
        <title>Global trends of whole-genome duplications revealed by the ciliate Paramecium tetraurelia.</title>
        <authorList>
            <consortium name="Genoscope"/>
            <person name="Aury J.-M."/>
            <person name="Jaillon O."/>
            <person name="Duret L."/>
            <person name="Noel B."/>
            <person name="Jubin C."/>
            <person name="Porcel B.M."/>
            <person name="Segurens B."/>
            <person name="Daubin V."/>
            <person name="Anthouard V."/>
            <person name="Aiach N."/>
            <person name="Arnaiz O."/>
            <person name="Billaut A."/>
            <person name="Beisson J."/>
            <person name="Blanc I."/>
            <person name="Bouhouche K."/>
            <person name="Camara F."/>
            <person name="Duharcourt S."/>
            <person name="Guigo R."/>
            <person name="Gogendeau D."/>
            <person name="Katinka M."/>
            <person name="Keller A.-M."/>
            <person name="Kissmehl R."/>
            <person name="Klotz C."/>
            <person name="Koll F."/>
            <person name="Le Moue A."/>
            <person name="Lepere C."/>
            <person name="Malinsky S."/>
            <person name="Nowacki M."/>
            <person name="Nowak J.K."/>
            <person name="Plattner H."/>
            <person name="Poulain J."/>
            <person name="Ruiz F."/>
            <person name="Serrano V."/>
            <person name="Zagulski M."/>
            <person name="Dessen P."/>
            <person name="Betermier M."/>
            <person name="Weissenbach J."/>
            <person name="Scarpelli C."/>
            <person name="Schachter V."/>
            <person name="Sperling L."/>
            <person name="Meyer E."/>
            <person name="Cohen J."/>
            <person name="Wincker P."/>
        </authorList>
    </citation>
    <scope>NUCLEOTIDE SEQUENCE [LARGE SCALE GENOMIC DNA]</scope>
    <source>
        <strain evidence="2 3">Stock d4-2</strain>
    </source>
</reference>
<dbReference type="InterPro" id="IPR027417">
    <property type="entry name" value="P-loop_NTPase"/>
</dbReference>
<dbReference type="SUPFAM" id="SSF52540">
    <property type="entry name" value="P-loop containing nucleoside triphosphate hydrolases"/>
    <property type="match status" value="1"/>
</dbReference>
<dbReference type="SMART" id="SM00175">
    <property type="entry name" value="RAB"/>
    <property type="match status" value="1"/>
</dbReference>
<name>A0E1H9_PARTE</name>
<dbReference type="GO" id="GO:0016192">
    <property type="term" value="P:vesicle-mediated transport"/>
    <property type="evidence" value="ECO:0000318"/>
    <property type="project" value="GO_Central"/>
</dbReference>
<dbReference type="GO" id="GO:0003924">
    <property type="term" value="F:GTPase activity"/>
    <property type="evidence" value="ECO:0000318"/>
    <property type="project" value="GO_Central"/>
</dbReference>
<dbReference type="RefSeq" id="XP_001456543.1">
    <property type="nucleotide sequence ID" value="XM_001456506.1"/>
</dbReference>
<dbReference type="NCBIfam" id="TIGR00231">
    <property type="entry name" value="small_GTP"/>
    <property type="match status" value="1"/>
</dbReference>
<organism evidence="2 3">
    <name type="scientific">Paramecium tetraurelia</name>
    <dbReference type="NCBI Taxonomy" id="5888"/>
    <lineage>
        <taxon>Eukaryota</taxon>
        <taxon>Sar</taxon>
        <taxon>Alveolata</taxon>
        <taxon>Ciliophora</taxon>
        <taxon>Intramacronucleata</taxon>
        <taxon>Oligohymenophorea</taxon>
        <taxon>Peniculida</taxon>
        <taxon>Parameciidae</taxon>
        <taxon>Paramecium</taxon>
    </lineage>
</organism>
<dbReference type="InterPro" id="IPR050209">
    <property type="entry name" value="Rab_GTPases_membrane_traffic"/>
</dbReference>
<dbReference type="eggNOG" id="KOG0098">
    <property type="taxonomic scope" value="Eukaryota"/>
</dbReference>
<dbReference type="GO" id="GO:0005768">
    <property type="term" value="C:endosome"/>
    <property type="evidence" value="ECO:0000318"/>
    <property type="project" value="GO_Central"/>
</dbReference>
<dbReference type="SMART" id="SM00173">
    <property type="entry name" value="RAS"/>
    <property type="match status" value="1"/>
</dbReference>
<accession>A0E1H9</accession>
<sequence length="359" mass="41613">MNSNSYVQLSKFWLLNQLGHYKIQAKGRKNLKAKFMKMRMRDIEQRKKQTISEAEHTNNNMITHHTTQLIQTLFNFNQASIFIIIYASLYHLSIDQTFVIDILLRSKSFLIQNQFSTIEYQILIKILYTFLIVKFRNQINKMSSPDKSPLFKFIIIGDAGVGKSCLLMRYMKDDFTTEYNVTIGVEFLSKVVNINEDTKVKLQIWDTAGQESFRSVVRSFYRKVAAVFLVYSITNKQSLERLDSWLKEAKDHSSASIITVLVGAQNDRESEREVSYEEGKYWMETNGLNLFFETSSKTRENVDEAFAETAKLVFLNHINGGANNEAKLPSLNQTDLSVKKLHQPLEKQDKKIDENKSCC</sequence>
<gene>
    <name evidence="2" type="ORF">GSPATT00022315001</name>
</gene>
<evidence type="ECO:0000313" key="2">
    <source>
        <dbReference type="EMBL" id="CAK89146.1"/>
    </source>
</evidence>
<dbReference type="PANTHER" id="PTHR47979">
    <property type="entry name" value="DRAB11-RELATED"/>
    <property type="match status" value="1"/>
</dbReference>
<dbReference type="EMBL" id="CT868653">
    <property type="protein sequence ID" value="CAK89146.1"/>
    <property type="molecule type" value="Genomic_DNA"/>
</dbReference>
<dbReference type="SMART" id="SM00176">
    <property type="entry name" value="RAN"/>
    <property type="match status" value="1"/>
</dbReference>
<dbReference type="GO" id="GO:0030100">
    <property type="term" value="P:regulation of endocytosis"/>
    <property type="evidence" value="ECO:0000318"/>
    <property type="project" value="GO_Central"/>
</dbReference>
<dbReference type="Proteomes" id="UP000000600">
    <property type="component" value="Unassembled WGS sequence"/>
</dbReference>
<comment type="similarity">
    <text evidence="1">Belongs to the small GTPase superfamily. Rab family.</text>
</comment>
<dbReference type="InterPro" id="IPR005225">
    <property type="entry name" value="Small_GTP-bd"/>
</dbReference>
<dbReference type="FunFam" id="3.40.50.300:FF:002893">
    <property type="entry name" value="Rab_B04 protein"/>
    <property type="match status" value="1"/>
</dbReference>
<dbReference type="InterPro" id="IPR001806">
    <property type="entry name" value="Small_GTPase"/>
</dbReference>